<protein>
    <recommendedName>
        <fullName evidence="4">Lipoprotein</fullName>
    </recommendedName>
</protein>
<keyword evidence="3" id="KW-1185">Reference proteome</keyword>
<name>A0A059KGX6_9BURK</name>
<comment type="caution">
    <text evidence="2">The sequence shown here is derived from an EMBL/GenBank/DDBJ whole genome shotgun (WGS) entry which is preliminary data.</text>
</comment>
<sequence length="117" mass="11909">MFRLVASLAAVLLAGCGAGDSAPATAVLWRPSGSLQCEDTRTTQAGLDAAVAALRTTGIAVQSARCAQDGLMHASVCGAANGDAWRVEVPAAAVDQAVAQGWRRLEAGQEITPMACR</sequence>
<gene>
    <name evidence="2" type="ORF">X805_40530</name>
</gene>
<dbReference type="STRING" id="34103.SAMN05421778_110120"/>
<evidence type="ECO:0000313" key="2">
    <source>
        <dbReference type="EMBL" id="KDB50358.1"/>
    </source>
</evidence>
<dbReference type="EMBL" id="AZRA01000150">
    <property type="protein sequence ID" value="KDB50358.1"/>
    <property type="molecule type" value="Genomic_DNA"/>
</dbReference>
<evidence type="ECO:0008006" key="4">
    <source>
        <dbReference type="Google" id="ProtNLM"/>
    </source>
</evidence>
<evidence type="ECO:0000256" key="1">
    <source>
        <dbReference type="SAM" id="SignalP"/>
    </source>
</evidence>
<organism evidence="2 3">
    <name type="scientific">Sphaerotilus natans subsp. natans DSM 6575</name>
    <dbReference type="NCBI Taxonomy" id="1286631"/>
    <lineage>
        <taxon>Bacteria</taxon>
        <taxon>Pseudomonadati</taxon>
        <taxon>Pseudomonadota</taxon>
        <taxon>Betaproteobacteria</taxon>
        <taxon>Burkholderiales</taxon>
        <taxon>Sphaerotilaceae</taxon>
        <taxon>Sphaerotilus</taxon>
    </lineage>
</organism>
<keyword evidence="1" id="KW-0732">Signal</keyword>
<feature type="signal peptide" evidence="1">
    <location>
        <begin position="1"/>
        <end position="26"/>
    </location>
</feature>
<dbReference type="PROSITE" id="PS51257">
    <property type="entry name" value="PROKAR_LIPOPROTEIN"/>
    <property type="match status" value="1"/>
</dbReference>
<feature type="chain" id="PRO_5001575765" description="Lipoprotein" evidence="1">
    <location>
        <begin position="27"/>
        <end position="117"/>
    </location>
</feature>
<dbReference type="Proteomes" id="UP000026714">
    <property type="component" value="Unassembled WGS sequence"/>
</dbReference>
<dbReference type="AlphaFoldDB" id="A0A059KGX6"/>
<reference evidence="2 3" key="1">
    <citation type="journal article" date="2014" name="FEMS Microbiol. Ecol.">
        <title>Sphaerotilus natans encrusted with nanoball-shaped Fe(III) oxide minerals formed by nitrate-reducing mixotrophic Fe(II) oxidation.</title>
        <authorList>
            <person name="Park S."/>
            <person name="Kim D.H."/>
            <person name="Lee J.H."/>
            <person name="Hur H.G."/>
        </authorList>
    </citation>
    <scope>NUCLEOTIDE SEQUENCE [LARGE SCALE GENOMIC DNA]</scope>
    <source>
        <strain evidence="2 3">DSM 6575</strain>
    </source>
</reference>
<proteinExistence type="predicted"/>
<dbReference type="RefSeq" id="WP_037486050.1">
    <property type="nucleotide sequence ID" value="NZ_AZRA01000150.1"/>
</dbReference>
<evidence type="ECO:0000313" key="3">
    <source>
        <dbReference type="Proteomes" id="UP000026714"/>
    </source>
</evidence>
<accession>A0A059KGX6</accession>